<name>A0ABX0TNV1_9SPHN</name>
<comment type="caution">
    <text evidence="1">The sequence shown here is derived from an EMBL/GenBank/DDBJ whole genome shotgun (WGS) entry which is preliminary data.</text>
</comment>
<dbReference type="Proteomes" id="UP000727456">
    <property type="component" value="Unassembled WGS sequence"/>
</dbReference>
<dbReference type="EMBL" id="JAAOZC010000002">
    <property type="protein sequence ID" value="NIJ07208.1"/>
    <property type="molecule type" value="Genomic_DNA"/>
</dbReference>
<evidence type="ECO:0000313" key="2">
    <source>
        <dbReference type="Proteomes" id="UP000727456"/>
    </source>
</evidence>
<gene>
    <name evidence="1" type="ORF">FHS31_000804</name>
</gene>
<accession>A0ABX0TNV1</accession>
<proteinExistence type="predicted"/>
<sequence length="90" mass="9910">MIDIATFPVEKPDGFVDGVEAVINAISLASDRPHEILTDEEADDVTLPIERQPELTIVDDAGRTFTAARLQREPGTTRFTIVLTTTEDIQ</sequence>
<keyword evidence="2" id="KW-1185">Reference proteome</keyword>
<protein>
    <submittedName>
        <fullName evidence="1">Uncharacterized protein</fullName>
    </submittedName>
</protein>
<organism evidence="1 2">
    <name type="scientific">Sphingomonas vulcanisoli</name>
    <dbReference type="NCBI Taxonomy" id="1658060"/>
    <lineage>
        <taxon>Bacteria</taxon>
        <taxon>Pseudomonadati</taxon>
        <taxon>Pseudomonadota</taxon>
        <taxon>Alphaproteobacteria</taxon>
        <taxon>Sphingomonadales</taxon>
        <taxon>Sphingomonadaceae</taxon>
        <taxon>Sphingomonas</taxon>
    </lineage>
</organism>
<reference evidence="1 2" key="1">
    <citation type="submission" date="2020-03" db="EMBL/GenBank/DDBJ databases">
        <title>Genomic Encyclopedia of Type Strains, Phase III (KMG-III): the genomes of soil and plant-associated and newly described type strains.</title>
        <authorList>
            <person name="Whitman W."/>
        </authorList>
    </citation>
    <scope>NUCLEOTIDE SEQUENCE [LARGE SCALE GENOMIC DNA]</scope>
    <source>
        <strain evidence="1 2">CECT 8804</strain>
    </source>
</reference>
<dbReference type="RefSeq" id="WP_167072093.1">
    <property type="nucleotide sequence ID" value="NZ_JAAOZC010000002.1"/>
</dbReference>
<evidence type="ECO:0000313" key="1">
    <source>
        <dbReference type="EMBL" id="NIJ07208.1"/>
    </source>
</evidence>